<dbReference type="PANTHER" id="PTHR24286">
    <property type="entry name" value="CYTOCHROME P450 26"/>
    <property type="match status" value="1"/>
</dbReference>
<evidence type="ECO:0008006" key="6">
    <source>
        <dbReference type="Google" id="ProtNLM"/>
    </source>
</evidence>
<organism evidence="4 5">
    <name type="scientific">Datura stramonium</name>
    <name type="common">Jimsonweed</name>
    <name type="synonym">Common thornapple</name>
    <dbReference type="NCBI Taxonomy" id="4076"/>
    <lineage>
        <taxon>Eukaryota</taxon>
        <taxon>Viridiplantae</taxon>
        <taxon>Streptophyta</taxon>
        <taxon>Embryophyta</taxon>
        <taxon>Tracheophyta</taxon>
        <taxon>Spermatophyta</taxon>
        <taxon>Magnoliopsida</taxon>
        <taxon>eudicotyledons</taxon>
        <taxon>Gunneridae</taxon>
        <taxon>Pentapetalae</taxon>
        <taxon>asterids</taxon>
        <taxon>lamiids</taxon>
        <taxon>Solanales</taxon>
        <taxon>Solanaceae</taxon>
        <taxon>Solanoideae</taxon>
        <taxon>Datureae</taxon>
        <taxon>Datura</taxon>
    </lineage>
</organism>
<evidence type="ECO:0000256" key="2">
    <source>
        <dbReference type="ARBA" id="ARBA00023002"/>
    </source>
</evidence>
<evidence type="ECO:0000313" key="4">
    <source>
        <dbReference type="EMBL" id="MCE5165775.1"/>
    </source>
</evidence>
<keyword evidence="5" id="KW-1185">Reference proteome</keyword>
<evidence type="ECO:0000313" key="5">
    <source>
        <dbReference type="Proteomes" id="UP000823775"/>
    </source>
</evidence>
<dbReference type="InterPro" id="IPR001128">
    <property type="entry name" value="Cyt_P450"/>
</dbReference>
<dbReference type="PRINTS" id="PR00385">
    <property type="entry name" value="P450"/>
</dbReference>
<dbReference type="PANTHER" id="PTHR24286:SF350">
    <property type="entry name" value="ENT-KAURENOIC ACID OXIDASE 1-LIKE"/>
    <property type="match status" value="1"/>
</dbReference>
<accession>A0ABS8Y530</accession>
<dbReference type="InterPro" id="IPR002401">
    <property type="entry name" value="Cyt_P450_E_grp-I"/>
</dbReference>
<dbReference type="SUPFAM" id="SSF48264">
    <property type="entry name" value="Cytochrome P450"/>
    <property type="match status" value="1"/>
</dbReference>
<dbReference type="PRINTS" id="PR00463">
    <property type="entry name" value="EP450I"/>
</dbReference>
<gene>
    <name evidence="4" type="ORF">HAX54_012206</name>
</gene>
<dbReference type="Gene3D" id="1.10.630.10">
    <property type="entry name" value="Cytochrome P450"/>
    <property type="match status" value="1"/>
</dbReference>
<reference evidence="4 5" key="1">
    <citation type="journal article" date="2021" name="BMC Genomics">
        <title>Datura genome reveals duplications of psychoactive alkaloid biosynthetic genes and high mutation rate following tissue culture.</title>
        <authorList>
            <person name="Rajewski A."/>
            <person name="Carter-House D."/>
            <person name="Stajich J."/>
            <person name="Litt A."/>
        </authorList>
    </citation>
    <scope>NUCLEOTIDE SEQUENCE [LARGE SCALE GENOMIC DNA]</scope>
    <source>
        <strain evidence="4">AR-01</strain>
    </source>
</reference>
<dbReference type="EMBL" id="JACEIK010017048">
    <property type="protein sequence ID" value="MCE5165775.1"/>
    <property type="molecule type" value="Genomic_DNA"/>
</dbReference>
<evidence type="ECO:0000256" key="3">
    <source>
        <dbReference type="ARBA" id="ARBA00023004"/>
    </source>
</evidence>
<keyword evidence="1" id="KW-0479">Metal-binding</keyword>
<name>A0ABS8Y530_DATST</name>
<sequence>MELVNFCTALGIGILTFISVLKRVNGWFYSFKLSPEERRLPPGDMGWPFVGNMLFLLKCYIGGNLDAFAAYFSTRFGPGGIYTGHMFGRPTIIVTAPEPCRKILMDEENFAVAFPDYMLNLLGNMENQEHRILRRTAANAIKTHGSLSYYFDSVDRIVKSSFDKWLATDEPMEFLSEMKRPAFEVLMQVLVGGEDGVSRQVLDFVFKENQHRFKAYKSLAVNIPGFAFYRGVKARKEVARVLQNVLNERKVRIANKQERPKSMLDAMLDTQDEHGNGYSDEDIIKVLLSYTFGGYEIVALVAIKTIMHLERHPEFLQKAKEEQEEIVKRRSSPDTGLTFDEIGQMKYLTNVYHETLRFGSTETMFFRVAKTTMNINGYTIPKGWKVVTTSGHWYMDPNTYVKPKEFNPSRWDDAEIKPTSFLPLGVGPRMCPGANLAKLTVLVLGHYFLLNYRLEQVKPPNRGEPLENCFVRFKKLST</sequence>
<proteinExistence type="predicted"/>
<protein>
    <recommendedName>
        <fullName evidence="6">Cytochrome P450</fullName>
    </recommendedName>
</protein>
<keyword evidence="2" id="KW-0560">Oxidoreductase</keyword>
<dbReference type="Pfam" id="PF00067">
    <property type="entry name" value="p450"/>
    <property type="match status" value="1"/>
</dbReference>
<comment type="caution">
    <text evidence="4">The sequence shown here is derived from an EMBL/GenBank/DDBJ whole genome shotgun (WGS) entry which is preliminary data.</text>
</comment>
<keyword evidence="3" id="KW-0408">Iron</keyword>
<evidence type="ECO:0000256" key="1">
    <source>
        <dbReference type="ARBA" id="ARBA00022723"/>
    </source>
</evidence>
<dbReference type="InterPro" id="IPR036396">
    <property type="entry name" value="Cyt_P450_sf"/>
</dbReference>
<dbReference type="Proteomes" id="UP000823775">
    <property type="component" value="Unassembled WGS sequence"/>
</dbReference>